<dbReference type="PANTHER" id="PTHR13622:SF8">
    <property type="entry name" value="THIAMIN PYROPHOSPHOKINASE 1"/>
    <property type="match status" value="1"/>
</dbReference>
<keyword evidence="1 6" id="KW-0808">Transferase</keyword>
<dbReference type="SMART" id="SM00983">
    <property type="entry name" value="TPK_B1_binding"/>
    <property type="match status" value="1"/>
</dbReference>
<dbReference type="GO" id="GO:0016301">
    <property type="term" value="F:kinase activity"/>
    <property type="evidence" value="ECO:0007669"/>
    <property type="project" value="UniProtKB-KW"/>
</dbReference>
<dbReference type="EC" id="2.7.6.2" evidence="6"/>
<keyword evidence="2" id="KW-0547">Nucleotide-binding</keyword>
<dbReference type="EMBL" id="GEMB01003584">
    <property type="protein sequence ID" value="JAR99633.1"/>
    <property type="molecule type" value="Transcribed_RNA"/>
</dbReference>
<dbReference type="GO" id="GO:0009229">
    <property type="term" value="P:thiamine diphosphate biosynthetic process"/>
    <property type="evidence" value="ECO:0007669"/>
    <property type="project" value="InterPro"/>
</dbReference>
<evidence type="ECO:0000313" key="6">
    <source>
        <dbReference type="EMBL" id="JAR99633.1"/>
    </source>
</evidence>
<keyword evidence="4" id="KW-0067">ATP-binding</keyword>
<proteinExistence type="predicted"/>
<protein>
    <submittedName>
        <fullName evidence="6">Thiamin pyrophosphokinase 1</fullName>
        <ecNumber evidence="6">2.7.6.2</ecNumber>
    </submittedName>
</protein>
<accession>A0A170Y7E9</accession>
<dbReference type="InterPro" id="IPR006282">
    <property type="entry name" value="Thi_PPkinase"/>
</dbReference>
<evidence type="ECO:0000256" key="2">
    <source>
        <dbReference type="ARBA" id="ARBA00022741"/>
    </source>
</evidence>
<dbReference type="InterPro" id="IPR007371">
    <property type="entry name" value="TPK_catalytic"/>
</dbReference>
<dbReference type="GO" id="GO:0005524">
    <property type="term" value="F:ATP binding"/>
    <property type="evidence" value="ECO:0007669"/>
    <property type="project" value="UniProtKB-KW"/>
</dbReference>
<evidence type="ECO:0000256" key="3">
    <source>
        <dbReference type="ARBA" id="ARBA00022777"/>
    </source>
</evidence>
<dbReference type="PANTHER" id="PTHR13622">
    <property type="entry name" value="THIAMIN PYROPHOSPHOKINASE"/>
    <property type="match status" value="1"/>
</dbReference>
<dbReference type="GO" id="GO:0004788">
    <property type="term" value="F:thiamine diphosphokinase activity"/>
    <property type="evidence" value="ECO:0007669"/>
    <property type="project" value="UniProtKB-EC"/>
</dbReference>
<feature type="domain" description="Thiamin pyrophosphokinase thiamin-binding" evidence="5">
    <location>
        <begin position="186"/>
        <end position="255"/>
    </location>
</feature>
<dbReference type="FunFam" id="2.60.120.320:FF:000001">
    <property type="entry name" value="Thiamine pyrophosphokinase"/>
    <property type="match status" value="1"/>
</dbReference>
<dbReference type="GO" id="GO:0030975">
    <property type="term" value="F:thiamine binding"/>
    <property type="evidence" value="ECO:0007669"/>
    <property type="project" value="InterPro"/>
</dbReference>
<dbReference type="Pfam" id="PF04265">
    <property type="entry name" value="TPK_B1_binding"/>
    <property type="match status" value="1"/>
</dbReference>
<name>A0A170Y7E9_TRIIF</name>
<dbReference type="NCBIfam" id="TIGR01378">
    <property type="entry name" value="thi_PPkinase"/>
    <property type="match status" value="1"/>
</dbReference>
<reference evidence="6" key="1">
    <citation type="submission" date="2016-04" db="EMBL/GenBank/DDBJ databases">
        <authorList>
            <person name="Calderon-Fernandez G.M.Sr."/>
        </authorList>
    </citation>
    <scope>NUCLEOTIDE SEQUENCE</scope>
    <source>
        <strain evidence="6">Int1</strain>
        <tissue evidence="6">Integument</tissue>
    </source>
</reference>
<dbReference type="Gene3D" id="2.60.120.320">
    <property type="entry name" value="Thiamin pyrophosphokinase, thiamin-binding domain"/>
    <property type="match status" value="1"/>
</dbReference>
<dbReference type="InterPro" id="IPR007373">
    <property type="entry name" value="Thiamin_PyroPKinase_B1-bd"/>
</dbReference>
<reference evidence="6" key="2">
    <citation type="journal article" date="2017" name="J. Med. Entomol.">
        <title>Transcriptome Analysis of the Triatoma infestans (Hemiptera: Reduviidae) Integument.</title>
        <authorList>
            <person name="Calderon-Fernandez G.M."/>
            <person name="Moriconi D.E."/>
            <person name="Dulbecco A.B."/>
            <person name="Juarez M.P."/>
        </authorList>
    </citation>
    <scope>NUCLEOTIDE SEQUENCE</scope>
    <source>
        <strain evidence="6">Int1</strain>
        <tissue evidence="6">Integument</tissue>
    </source>
</reference>
<dbReference type="SUPFAM" id="SSF63999">
    <property type="entry name" value="Thiamin pyrophosphokinase, catalytic domain"/>
    <property type="match status" value="1"/>
</dbReference>
<dbReference type="GO" id="GO:0006772">
    <property type="term" value="P:thiamine metabolic process"/>
    <property type="evidence" value="ECO:0007669"/>
    <property type="project" value="InterPro"/>
</dbReference>
<dbReference type="Gene3D" id="3.40.50.10240">
    <property type="entry name" value="Thiamin pyrophosphokinase, catalytic domain"/>
    <property type="match status" value="1"/>
</dbReference>
<dbReference type="InterPro" id="IPR036371">
    <property type="entry name" value="TPK_B1-bd_sf"/>
</dbReference>
<evidence type="ECO:0000256" key="1">
    <source>
        <dbReference type="ARBA" id="ARBA00022679"/>
    </source>
</evidence>
<dbReference type="InterPro" id="IPR036759">
    <property type="entry name" value="TPK_catalytic_sf"/>
</dbReference>
<dbReference type="CDD" id="cd07995">
    <property type="entry name" value="TPK"/>
    <property type="match status" value="1"/>
</dbReference>
<dbReference type="AlphaFoldDB" id="A0A170Y7E9"/>
<dbReference type="Pfam" id="PF04263">
    <property type="entry name" value="TPK_catalytic"/>
    <property type="match status" value="1"/>
</dbReference>
<dbReference type="SUPFAM" id="SSF63862">
    <property type="entry name" value="Thiamin pyrophosphokinase, substrate-binding domain"/>
    <property type="match status" value="1"/>
</dbReference>
<evidence type="ECO:0000256" key="4">
    <source>
        <dbReference type="ARBA" id="ARBA00022840"/>
    </source>
</evidence>
<organism evidence="6">
    <name type="scientific">Triatoma infestans</name>
    <name type="common">Assassin bug</name>
    <dbReference type="NCBI Taxonomy" id="30076"/>
    <lineage>
        <taxon>Eukaryota</taxon>
        <taxon>Metazoa</taxon>
        <taxon>Ecdysozoa</taxon>
        <taxon>Arthropoda</taxon>
        <taxon>Hexapoda</taxon>
        <taxon>Insecta</taxon>
        <taxon>Pterygota</taxon>
        <taxon>Neoptera</taxon>
        <taxon>Paraneoptera</taxon>
        <taxon>Hemiptera</taxon>
        <taxon>Heteroptera</taxon>
        <taxon>Panheteroptera</taxon>
        <taxon>Cimicomorpha</taxon>
        <taxon>Reduviidae</taxon>
        <taxon>Triatominae</taxon>
        <taxon>Triatoma</taxon>
    </lineage>
</organism>
<evidence type="ECO:0000259" key="5">
    <source>
        <dbReference type="SMART" id="SM00983"/>
    </source>
</evidence>
<sequence>MYIKRSFTVAIMESFTWAPLDLKKRCKFNLGSYALIILNRPIVLPPDEMMTLWREATLRSTVDGGTTRWFEFLKQHKLDVTYPDIVSGDFDSISPSLLKTCEEHGVYVERTVDQNYTDFEKALHVIKQQCDKKLDTLLVLLDVSCRLDHTFANLNTLYRVKDIFPDQDIKAFLLTSVSLTWILNPGHHTISIPSYLRDEQEWCGILPFTPVKNHVTTTGLKWNLDNLTIEFGGLISSSNTYDGSPEVTLTTDFEIIWCMGYRQED</sequence>
<keyword evidence="3 6" id="KW-0418">Kinase</keyword>